<evidence type="ECO:0000256" key="3">
    <source>
        <dbReference type="SAM" id="Phobius"/>
    </source>
</evidence>
<protein>
    <recommendedName>
        <fullName evidence="4">M23ase beta-sheet core domain-containing protein</fullName>
    </recommendedName>
</protein>
<dbReference type="Gene3D" id="6.10.250.3150">
    <property type="match status" value="1"/>
</dbReference>
<dbReference type="Pfam" id="PF01551">
    <property type="entry name" value="Peptidase_M23"/>
    <property type="match status" value="1"/>
</dbReference>
<feature type="domain" description="M23ase beta-sheet core" evidence="4">
    <location>
        <begin position="301"/>
        <end position="405"/>
    </location>
</feature>
<dbReference type="Proteomes" id="UP000176633">
    <property type="component" value="Unassembled WGS sequence"/>
</dbReference>
<dbReference type="InterPro" id="IPR050570">
    <property type="entry name" value="Cell_wall_metabolism_enzyme"/>
</dbReference>
<keyword evidence="3" id="KW-0812">Transmembrane</keyword>
<dbReference type="InterPro" id="IPR016047">
    <property type="entry name" value="M23ase_b-sheet_dom"/>
</dbReference>
<evidence type="ECO:0000313" key="5">
    <source>
        <dbReference type="EMBL" id="OGG42815.1"/>
    </source>
</evidence>
<dbReference type="AlphaFoldDB" id="A0A1F6C0U0"/>
<dbReference type="Gene3D" id="2.70.70.10">
    <property type="entry name" value="Glucose Permease (Domain IIA)"/>
    <property type="match status" value="1"/>
</dbReference>
<dbReference type="PANTHER" id="PTHR21666">
    <property type="entry name" value="PEPTIDASE-RELATED"/>
    <property type="match status" value="1"/>
</dbReference>
<evidence type="ECO:0000256" key="2">
    <source>
        <dbReference type="SAM" id="Coils"/>
    </source>
</evidence>
<feature type="coiled-coil region" evidence="2">
    <location>
        <begin position="34"/>
        <end position="124"/>
    </location>
</feature>
<dbReference type="InterPro" id="IPR011055">
    <property type="entry name" value="Dup_hybrid_motif"/>
</dbReference>
<feature type="transmembrane region" description="Helical" evidence="3">
    <location>
        <begin position="12"/>
        <end position="32"/>
    </location>
</feature>
<comment type="caution">
    <text evidence="5">The sequence shown here is derived from an EMBL/GenBank/DDBJ whole genome shotgun (WGS) entry which is preliminary data.</text>
</comment>
<dbReference type="EMBL" id="MFKM01000038">
    <property type="protein sequence ID" value="OGG42815.1"/>
    <property type="molecule type" value="Genomic_DNA"/>
</dbReference>
<keyword evidence="3" id="KW-1133">Transmembrane helix</keyword>
<dbReference type="GO" id="GO:0004222">
    <property type="term" value="F:metalloendopeptidase activity"/>
    <property type="evidence" value="ECO:0007669"/>
    <property type="project" value="TreeGrafter"/>
</dbReference>
<evidence type="ECO:0000313" key="6">
    <source>
        <dbReference type="Proteomes" id="UP000176633"/>
    </source>
</evidence>
<keyword evidence="1" id="KW-0732">Signal</keyword>
<evidence type="ECO:0000256" key="1">
    <source>
        <dbReference type="ARBA" id="ARBA00022729"/>
    </source>
</evidence>
<feature type="coiled-coil region" evidence="2">
    <location>
        <begin position="209"/>
        <end position="257"/>
    </location>
</feature>
<gene>
    <name evidence="5" type="ORF">A3G50_02640</name>
</gene>
<sequence>MKNSIFHIPYSIFFFVFLLSTFYFPLSAIYAANPQELKNEISQKSAELQQIETERQQILNSLNELSKENRTLQKDIKKNEYQISQLNLTIKSSQINIEKLGLEIKSLENEIKSIEDKSIFKKEAITKLLRELREKENENLLTILLKNKSLAESVFETQELLDFNNGLTSEVTNLRRLHEERSRKFDEISASKQGQESENYNLKNRKLIVEDQKTERRNLLTLNKKQEKNYQQRIEELEKQQAEINTEIEEIEAELRKKIDPTALPTPRPGVLAMPLKLNLIQNLTQNYGATNFAQLTYSSKFHNGVDIGAPLGTPIFAAESGRVIAVGNTDAYCPPVWYGRKKYGGSYGKYIVIKHENNLSTLYSHLSLSVVKIGDIVNRGDLISYSGNTGFSTGPHLHFTIYANIYSAGEKLLSPEIKNSVHCGPQPYGATMNPLDYL</sequence>
<accession>A0A1F6C0U0</accession>
<proteinExistence type="predicted"/>
<dbReference type="STRING" id="1798473.A3G50_02640"/>
<dbReference type="SUPFAM" id="SSF51261">
    <property type="entry name" value="Duplicated hybrid motif"/>
    <property type="match status" value="1"/>
</dbReference>
<dbReference type="CDD" id="cd12797">
    <property type="entry name" value="M23_peptidase"/>
    <property type="match status" value="1"/>
</dbReference>
<reference evidence="5 6" key="1">
    <citation type="journal article" date="2016" name="Nat. Commun.">
        <title>Thousands of microbial genomes shed light on interconnected biogeochemical processes in an aquifer system.</title>
        <authorList>
            <person name="Anantharaman K."/>
            <person name="Brown C.T."/>
            <person name="Hug L.A."/>
            <person name="Sharon I."/>
            <person name="Castelle C.J."/>
            <person name="Probst A.J."/>
            <person name="Thomas B.C."/>
            <person name="Singh A."/>
            <person name="Wilkins M.J."/>
            <person name="Karaoz U."/>
            <person name="Brodie E.L."/>
            <person name="Williams K.H."/>
            <person name="Hubbard S.S."/>
            <person name="Banfield J.F."/>
        </authorList>
    </citation>
    <scope>NUCLEOTIDE SEQUENCE [LARGE SCALE GENOMIC DNA]</scope>
</reference>
<evidence type="ECO:0000259" key="4">
    <source>
        <dbReference type="Pfam" id="PF01551"/>
    </source>
</evidence>
<keyword evidence="2" id="KW-0175">Coiled coil</keyword>
<dbReference type="PANTHER" id="PTHR21666:SF289">
    <property type="entry name" value="L-ALA--D-GLU ENDOPEPTIDASE"/>
    <property type="match status" value="1"/>
</dbReference>
<keyword evidence="3" id="KW-0472">Membrane</keyword>
<organism evidence="5 6">
    <name type="scientific">Candidatus Jorgensenbacteria bacterium RIFCSPLOWO2_12_FULL_42_11</name>
    <dbReference type="NCBI Taxonomy" id="1798473"/>
    <lineage>
        <taxon>Bacteria</taxon>
        <taxon>Candidatus Joergenseniibacteriota</taxon>
    </lineage>
</organism>
<name>A0A1F6C0U0_9BACT</name>